<dbReference type="Proteomes" id="UP000095283">
    <property type="component" value="Unplaced"/>
</dbReference>
<dbReference type="GO" id="GO:0006897">
    <property type="term" value="P:endocytosis"/>
    <property type="evidence" value="ECO:0007669"/>
    <property type="project" value="TreeGrafter"/>
</dbReference>
<dbReference type="AlphaFoldDB" id="A0A1I7X937"/>
<protein>
    <submittedName>
        <fullName evidence="3">SSD domain-containing protein</fullName>
    </submittedName>
</protein>
<keyword evidence="1" id="KW-1133">Transmembrane helix</keyword>
<evidence type="ECO:0000313" key="3">
    <source>
        <dbReference type="WBParaSite" id="Hba_13907"/>
    </source>
</evidence>
<dbReference type="SUPFAM" id="SSF82866">
    <property type="entry name" value="Multidrug efflux transporter AcrB transmembrane domain"/>
    <property type="match status" value="1"/>
</dbReference>
<dbReference type="WBParaSite" id="Hba_13907">
    <property type="protein sequence ID" value="Hba_13907"/>
    <property type="gene ID" value="Hba_13907"/>
</dbReference>
<dbReference type="GO" id="GO:0030659">
    <property type="term" value="C:cytoplasmic vesicle membrane"/>
    <property type="evidence" value="ECO:0007669"/>
    <property type="project" value="TreeGrafter"/>
</dbReference>
<reference evidence="3" key="1">
    <citation type="submission" date="2016-11" db="UniProtKB">
        <authorList>
            <consortium name="WormBaseParasite"/>
        </authorList>
    </citation>
    <scope>IDENTIFICATION</scope>
</reference>
<organism evidence="2 3">
    <name type="scientific">Heterorhabditis bacteriophora</name>
    <name type="common">Entomopathogenic nematode worm</name>
    <dbReference type="NCBI Taxonomy" id="37862"/>
    <lineage>
        <taxon>Eukaryota</taxon>
        <taxon>Metazoa</taxon>
        <taxon>Ecdysozoa</taxon>
        <taxon>Nematoda</taxon>
        <taxon>Chromadorea</taxon>
        <taxon>Rhabditida</taxon>
        <taxon>Rhabditina</taxon>
        <taxon>Rhabditomorpha</taxon>
        <taxon>Strongyloidea</taxon>
        <taxon>Heterorhabditidae</taxon>
        <taxon>Heterorhabditis</taxon>
    </lineage>
</organism>
<dbReference type="GO" id="GO:0018996">
    <property type="term" value="P:molting cycle, collagen and cuticulin-based cuticle"/>
    <property type="evidence" value="ECO:0007669"/>
    <property type="project" value="TreeGrafter"/>
</dbReference>
<dbReference type="GO" id="GO:0005886">
    <property type="term" value="C:plasma membrane"/>
    <property type="evidence" value="ECO:0007669"/>
    <property type="project" value="TreeGrafter"/>
</dbReference>
<name>A0A1I7X937_HETBA</name>
<dbReference type="PANTHER" id="PTHR10796:SF94">
    <property type="entry name" value="SSD DOMAIN-CONTAINING PROTEIN"/>
    <property type="match status" value="1"/>
</dbReference>
<dbReference type="InterPro" id="IPR051697">
    <property type="entry name" value="Patched_domain-protein"/>
</dbReference>
<feature type="transmembrane region" description="Helical" evidence="1">
    <location>
        <begin position="20"/>
        <end position="40"/>
    </location>
</feature>
<accession>A0A1I7X937</accession>
<feature type="transmembrane region" description="Helical" evidence="1">
    <location>
        <begin position="46"/>
        <end position="66"/>
    </location>
</feature>
<keyword evidence="2" id="KW-1185">Reference proteome</keyword>
<dbReference type="Gene3D" id="1.20.1640.10">
    <property type="entry name" value="Multidrug efflux transporter AcrB transmembrane domain"/>
    <property type="match status" value="1"/>
</dbReference>
<dbReference type="PANTHER" id="PTHR10796">
    <property type="entry name" value="PATCHED-RELATED"/>
    <property type="match status" value="1"/>
</dbReference>
<evidence type="ECO:0000313" key="2">
    <source>
        <dbReference type="Proteomes" id="UP000095283"/>
    </source>
</evidence>
<evidence type="ECO:0000256" key="1">
    <source>
        <dbReference type="SAM" id="Phobius"/>
    </source>
</evidence>
<keyword evidence="1" id="KW-0472">Membrane</keyword>
<proteinExistence type="predicted"/>
<sequence>MERIASILRAVGRPMVEASLSTLICMPPLFFVPVYIIVAFAKTVSLVALFGLLHGIVIIPVLLSFLNSKHNHHKLKAGDVLNNLETENMLKA</sequence>
<keyword evidence="1" id="KW-0812">Transmembrane</keyword>